<evidence type="ECO:0000259" key="5">
    <source>
        <dbReference type="Pfam" id="PF01321"/>
    </source>
</evidence>
<dbReference type="PANTHER" id="PTHR46112:SF3">
    <property type="entry name" value="AMINOPEPTIDASE YPDF"/>
    <property type="match status" value="1"/>
</dbReference>
<dbReference type="Pfam" id="PF00557">
    <property type="entry name" value="Peptidase_M24"/>
    <property type="match status" value="1"/>
</dbReference>
<reference evidence="6 7" key="1">
    <citation type="journal article" date="2010" name="Cell Res.">
        <title>Complete genome sequence of the rifamycin SV-producing Amycolatopsis mediterranei U32 revealed its genetic characteristics in phylogeny and metabolism.</title>
        <authorList>
            <person name="Zhao W."/>
            <person name="Zhong Y."/>
            <person name="Yuan H."/>
            <person name="Wang J."/>
            <person name="Zheng H."/>
            <person name="Wang Y."/>
            <person name="Cen X."/>
            <person name="Xu F."/>
            <person name="Bai J."/>
            <person name="Han X."/>
            <person name="Lu G."/>
            <person name="Zhu Y."/>
            <person name="Shao Z."/>
            <person name="Yan H."/>
            <person name="Li C."/>
            <person name="Peng N."/>
            <person name="Zhang Z."/>
            <person name="Zhang Y."/>
            <person name="Lin W."/>
            <person name="Fan Y."/>
            <person name="Qin Z."/>
            <person name="Hu Y."/>
            <person name="Zhu B."/>
            <person name="Wang S."/>
            <person name="Ding X."/>
            <person name="Zhao G.P."/>
        </authorList>
    </citation>
    <scope>NUCLEOTIDE SEQUENCE [LARGE SCALE GENOMIC DNA]</scope>
    <source>
        <strain evidence="7">U-32</strain>
    </source>
</reference>
<keyword evidence="1 3" id="KW-0479">Metal-binding</keyword>
<dbReference type="Gene3D" id="3.40.350.10">
    <property type="entry name" value="Creatinase/prolidase N-terminal domain"/>
    <property type="match status" value="1"/>
</dbReference>
<name>A0A0H3DAR5_AMYMU</name>
<gene>
    <name evidence="6" type="ordered locus">AMED_4873</name>
</gene>
<proteinExistence type="inferred from homology"/>
<dbReference type="GO" id="GO:0016787">
    <property type="term" value="F:hydrolase activity"/>
    <property type="evidence" value="ECO:0007669"/>
    <property type="project" value="UniProtKB-KW"/>
</dbReference>
<keyword evidence="2" id="KW-0378">Hydrolase</keyword>
<dbReference type="Proteomes" id="UP000000328">
    <property type="component" value="Chromosome"/>
</dbReference>
<dbReference type="PROSITE" id="PS00491">
    <property type="entry name" value="PROLINE_PEPTIDASE"/>
    <property type="match status" value="1"/>
</dbReference>
<dbReference type="RefSeq" id="WP_013226703.1">
    <property type="nucleotide sequence ID" value="NC_014318.1"/>
</dbReference>
<evidence type="ECO:0000256" key="1">
    <source>
        <dbReference type="ARBA" id="ARBA00022723"/>
    </source>
</evidence>
<dbReference type="OrthoDB" id="9806388at2"/>
<dbReference type="AlphaFoldDB" id="A0A0H3DAR5"/>
<feature type="domain" description="Creatinase N-terminal" evidence="5">
    <location>
        <begin position="19"/>
        <end position="150"/>
    </location>
</feature>
<sequence length="380" mass="39820">MSRRSLHTSAPDAAALRARLDRARAAAAAAGTDALLIAPGSDLRYLLGQAGGSFERLTTLVVPADGTPALVVPKLEAPGYADVPTDDLGVELLTWVDGDDPYKLVADRLGKPGRVAVSDFTPALHVLALRTALGEAEQTLAGPVVRELRMRKDTTEIASLREAGAAIDRVHARVHEWLRPGRTEAEVGADIAAAIVEEGHVQADFVIVGSGPNGASPHHDVSGRVIERGDVVVVDIGGPLPAGYNSDSTRTYAVGEPRDADVAETYAVLQRAQAAAVAAVEPGVTAEAVDAAARDVIAEAGFGEYFIHRTGHGIGLDVHEEPYIIAGNALPLEPGMAFSVEPGIYQPGRWGARIEDIVIVTEDGVESVNNQPHELVVLDA</sequence>
<dbReference type="InterPro" id="IPR001131">
    <property type="entry name" value="Peptidase_M24B_aminopep-P_CS"/>
</dbReference>
<evidence type="ECO:0000256" key="2">
    <source>
        <dbReference type="ARBA" id="ARBA00022801"/>
    </source>
</evidence>
<dbReference type="SUPFAM" id="SSF55920">
    <property type="entry name" value="Creatinase/aminopeptidase"/>
    <property type="match status" value="1"/>
</dbReference>
<evidence type="ECO:0000313" key="7">
    <source>
        <dbReference type="Proteomes" id="UP000000328"/>
    </source>
</evidence>
<dbReference type="Pfam" id="PF01321">
    <property type="entry name" value="Creatinase_N"/>
    <property type="match status" value="1"/>
</dbReference>
<accession>A0A0H3DAR5</accession>
<comment type="similarity">
    <text evidence="3">Belongs to the peptidase M24B family.</text>
</comment>
<dbReference type="GO" id="GO:0046872">
    <property type="term" value="F:metal ion binding"/>
    <property type="evidence" value="ECO:0007669"/>
    <property type="project" value="UniProtKB-KW"/>
</dbReference>
<dbReference type="InterPro" id="IPR050659">
    <property type="entry name" value="Peptidase_M24B"/>
</dbReference>
<feature type="domain" description="Peptidase M24" evidence="4">
    <location>
        <begin position="159"/>
        <end position="362"/>
    </location>
</feature>
<dbReference type="InterPro" id="IPR036005">
    <property type="entry name" value="Creatinase/aminopeptidase-like"/>
</dbReference>
<dbReference type="PATRIC" id="fig|749927.5.peg.5041"/>
<dbReference type="InterPro" id="IPR029149">
    <property type="entry name" value="Creatin/AminoP/Spt16_N"/>
</dbReference>
<evidence type="ECO:0000259" key="4">
    <source>
        <dbReference type="Pfam" id="PF00557"/>
    </source>
</evidence>
<evidence type="ECO:0000313" key="6">
    <source>
        <dbReference type="EMBL" id="ADJ46639.1"/>
    </source>
</evidence>
<protein>
    <submittedName>
        <fullName evidence="6">X-Pro dipeptidase</fullName>
    </submittedName>
</protein>
<dbReference type="EMBL" id="CP002000">
    <property type="protein sequence ID" value="ADJ46639.1"/>
    <property type="molecule type" value="Genomic_DNA"/>
</dbReference>
<dbReference type="KEGG" id="amd:AMED_4873"/>
<dbReference type="HOGENOM" id="CLU_017266_4_1_11"/>
<dbReference type="GeneID" id="92872586"/>
<dbReference type="InterPro" id="IPR000587">
    <property type="entry name" value="Creatinase_N"/>
</dbReference>
<dbReference type="PANTHER" id="PTHR46112">
    <property type="entry name" value="AMINOPEPTIDASE"/>
    <property type="match status" value="1"/>
</dbReference>
<dbReference type="eggNOG" id="COG0006">
    <property type="taxonomic scope" value="Bacteria"/>
</dbReference>
<dbReference type="SUPFAM" id="SSF53092">
    <property type="entry name" value="Creatinase/prolidase N-terminal domain"/>
    <property type="match status" value="1"/>
</dbReference>
<evidence type="ECO:0000256" key="3">
    <source>
        <dbReference type="RuleBase" id="RU000590"/>
    </source>
</evidence>
<dbReference type="InterPro" id="IPR000994">
    <property type="entry name" value="Pept_M24"/>
</dbReference>
<dbReference type="Gene3D" id="3.90.230.10">
    <property type="entry name" value="Creatinase/methionine aminopeptidase superfamily"/>
    <property type="match status" value="1"/>
</dbReference>
<organism evidence="6 7">
    <name type="scientific">Amycolatopsis mediterranei (strain U-32)</name>
    <dbReference type="NCBI Taxonomy" id="749927"/>
    <lineage>
        <taxon>Bacteria</taxon>
        <taxon>Bacillati</taxon>
        <taxon>Actinomycetota</taxon>
        <taxon>Actinomycetes</taxon>
        <taxon>Pseudonocardiales</taxon>
        <taxon>Pseudonocardiaceae</taxon>
        <taxon>Amycolatopsis</taxon>
    </lineage>
</organism>